<name>B4HTP8_DROSE</name>
<organism evidence="2">
    <name type="scientific">Drosophila sechellia</name>
    <name type="common">Fruit fly</name>
    <dbReference type="NCBI Taxonomy" id="7238"/>
    <lineage>
        <taxon>Eukaryota</taxon>
        <taxon>Metazoa</taxon>
        <taxon>Ecdysozoa</taxon>
        <taxon>Arthropoda</taxon>
        <taxon>Hexapoda</taxon>
        <taxon>Insecta</taxon>
        <taxon>Pterygota</taxon>
        <taxon>Neoptera</taxon>
        <taxon>Endopterygota</taxon>
        <taxon>Diptera</taxon>
        <taxon>Brachycera</taxon>
        <taxon>Muscomorpha</taxon>
        <taxon>Ephydroidea</taxon>
        <taxon>Drosophilidae</taxon>
        <taxon>Drosophila</taxon>
        <taxon>Sophophora</taxon>
    </lineage>
</organism>
<evidence type="ECO:0000313" key="1">
    <source>
        <dbReference type="EMBL" id="EDW50319.1"/>
    </source>
</evidence>
<gene>
    <name evidence="1" type="primary">Dsec\GM14559</name>
    <name evidence="1" type="ORF">Dsec_GM14559</name>
</gene>
<dbReference type="STRING" id="7238.B4HTP8"/>
<dbReference type="AlphaFoldDB" id="B4HTP8"/>
<dbReference type="HOGENOM" id="CLU_2998724_0_0_1"/>
<sequence>MYEPCANNQVVSSAQVDVNLGLTVTAQRRRELQLQAEQQYQEQVSPLSTRNGDEVAL</sequence>
<protein>
    <submittedName>
        <fullName evidence="1">GM14559</fullName>
    </submittedName>
</protein>
<evidence type="ECO:0000313" key="2">
    <source>
        <dbReference type="Proteomes" id="UP000001292"/>
    </source>
</evidence>
<accession>B4HTP8</accession>
<reference evidence="1 2" key="1">
    <citation type="journal article" date="2007" name="Nature">
        <title>Evolution of genes and genomes on the Drosophila phylogeny.</title>
        <authorList>
            <consortium name="Drosophila 12 Genomes Consortium"/>
            <person name="Clark A.G."/>
            <person name="Eisen M.B."/>
            <person name="Smith D.R."/>
            <person name="Bergman C.M."/>
            <person name="Oliver B."/>
            <person name="Markow T.A."/>
            <person name="Kaufman T.C."/>
            <person name="Kellis M."/>
            <person name="Gelbart W."/>
            <person name="Iyer V.N."/>
            <person name="Pollard D.A."/>
            <person name="Sackton T.B."/>
            <person name="Larracuente A.M."/>
            <person name="Singh N.D."/>
            <person name="Abad J.P."/>
            <person name="Abt D.N."/>
            <person name="Adryan B."/>
            <person name="Aguade M."/>
            <person name="Akashi H."/>
            <person name="Anderson W.W."/>
            <person name="Aquadro C.F."/>
            <person name="Ardell D.H."/>
            <person name="Arguello R."/>
            <person name="Artieri C.G."/>
            <person name="Barbash D.A."/>
            <person name="Barker D."/>
            <person name="Barsanti P."/>
            <person name="Batterham P."/>
            <person name="Batzoglou S."/>
            <person name="Begun D."/>
            <person name="Bhutkar A."/>
            <person name="Blanco E."/>
            <person name="Bosak S.A."/>
            <person name="Bradley R.K."/>
            <person name="Brand A.D."/>
            <person name="Brent M.R."/>
            <person name="Brooks A.N."/>
            <person name="Brown R.H."/>
            <person name="Butlin R.K."/>
            <person name="Caggese C."/>
            <person name="Calvi B.R."/>
            <person name="Bernardo de Carvalho A."/>
            <person name="Caspi A."/>
            <person name="Castrezana S."/>
            <person name="Celniker S.E."/>
            <person name="Chang J.L."/>
            <person name="Chapple C."/>
            <person name="Chatterji S."/>
            <person name="Chinwalla A."/>
            <person name="Civetta A."/>
            <person name="Clifton S.W."/>
            <person name="Comeron J.M."/>
            <person name="Costello J.C."/>
            <person name="Coyne J.A."/>
            <person name="Daub J."/>
            <person name="David R.G."/>
            <person name="Delcher A.L."/>
            <person name="Delehaunty K."/>
            <person name="Do C.B."/>
            <person name="Ebling H."/>
            <person name="Edwards K."/>
            <person name="Eickbush T."/>
            <person name="Evans J.D."/>
            <person name="Filipski A."/>
            <person name="Findeiss S."/>
            <person name="Freyhult E."/>
            <person name="Fulton L."/>
            <person name="Fulton R."/>
            <person name="Garcia A.C."/>
            <person name="Gardiner A."/>
            <person name="Garfield D.A."/>
            <person name="Garvin B.E."/>
            <person name="Gibson G."/>
            <person name="Gilbert D."/>
            <person name="Gnerre S."/>
            <person name="Godfrey J."/>
            <person name="Good R."/>
            <person name="Gotea V."/>
            <person name="Gravely B."/>
            <person name="Greenberg A.J."/>
            <person name="Griffiths-Jones S."/>
            <person name="Gross S."/>
            <person name="Guigo R."/>
            <person name="Gustafson E.A."/>
            <person name="Haerty W."/>
            <person name="Hahn M.W."/>
            <person name="Halligan D.L."/>
            <person name="Halpern A.L."/>
            <person name="Halter G.M."/>
            <person name="Han M.V."/>
            <person name="Heger A."/>
            <person name="Hillier L."/>
            <person name="Hinrichs A.S."/>
            <person name="Holmes I."/>
            <person name="Hoskins R.A."/>
            <person name="Hubisz M.J."/>
            <person name="Hultmark D."/>
            <person name="Huntley M.A."/>
            <person name="Jaffe D.B."/>
            <person name="Jagadeeshan S."/>
            <person name="Jeck W.R."/>
            <person name="Johnson J."/>
            <person name="Jones C.D."/>
            <person name="Jordan W.C."/>
            <person name="Karpen G.H."/>
            <person name="Kataoka E."/>
            <person name="Keightley P.D."/>
            <person name="Kheradpour P."/>
            <person name="Kirkness E.F."/>
            <person name="Koerich L.B."/>
            <person name="Kristiansen K."/>
            <person name="Kudrna D."/>
            <person name="Kulathinal R.J."/>
            <person name="Kumar S."/>
            <person name="Kwok R."/>
            <person name="Lander E."/>
            <person name="Langley C.H."/>
            <person name="Lapoint R."/>
            <person name="Lazzaro B.P."/>
            <person name="Lee S.J."/>
            <person name="Levesque L."/>
            <person name="Li R."/>
            <person name="Lin C.F."/>
            <person name="Lin M.F."/>
            <person name="Lindblad-Toh K."/>
            <person name="Llopart A."/>
            <person name="Long M."/>
            <person name="Low L."/>
            <person name="Lozovsky E."/>
            <person name="Lu J."/>
            <person name="Luo M."/>
            <person name="Machado C.A."/>
            <person name="Makalowski W."/>
            <person name="Marzo M."/>
            <person name="Matsuda M."/>
            <person name="Matzkin L."/>
            <person name="McAllister B."/>
            <person name="McBride C.S."/>
            <person name="McKernan B."/>
            <person name="McKernan K."/>
            <person name="Mendez-Lago M."/>
            <person name="Minx P."/>
            <person name="Mollenhauer M.U."/>
            <person name="Montooth K."/>
            <person name="Mount S.M."/>
            <person name="Mu X."/>
            <person name="Myers E."/>
            <person name="Negre B."/>
            <person name="Newfeld S."/>
            <person name="Nielsen R."/>
            <person name="Noor M.A."/>
            <person name="O'Grady P."/>
            <person name="Pachter L."/>
            <person name="Papaceit M."/>
            <person name="Parisi M.J."/>
            <person name="Parisi M."/>
            <person name="Parts L."/>
            <person name="Pedersen J.S."/>
            <person name="Pesole G."/>
            <person name="Phillippy A.M."/>
            <person name="Ponting C.P."/>
            <person name="Pop M."/>
            <person name="Porcelli D."/>
            <person name="Powell J.R."/>
            <person name="Prohaska S."/>
            <person name="Pruitt K."/>
            <person name="Puig M."/>
            <person name="Quesneville H."/>
            <person name="Ram K.R."/>
            <person name="Rand D."/>
            <person name="Rasmussen M.D."/>
            <person name="Reed L.K."/>
            <person name="Reenan R."/>
            <person name="Reily A."/>
            <person name="Remington K.A."/>
            <person name="Rieger T.T."/>
            <person name="Ritchie M.G."/>
            <person name="Robin C."/>
            <person name="Rogers Y.H."/>
            <person name="Rohde C."/>
            <person name="Rozas J."/>
            <person name="Rubenfield M.J."/>
            <person name="Ruiz A."/>
            <person name="Russo S."/>
            <person name="Salzberg S.L."/>
            <person name="Sanchez-Gracia A."/>
            <person name="Saranga D.J."/>
            <person name="Sato H."/>
            <person name="Schaeffer S.W."/>
            <person name="Schatz M.C."/>
            <person name="Schlenke T."/>
            <person name="Schwartz R."/>
            <person name="Segarra C."/>
            <person name="Singh R.S."/>
            <person name="Sirot L."/>
            <person name="Sirota M."/>
            <person name="Sisneros N.B."/>
            <person name="Smith C.D."/>
            <person name="Smith T.F."/>
            <person name="Spieth J."/>
            <person name="Stage D.E."/>
            <person name="Stark A."/>
            <person name="Stephan W."/>
            <person name="Strausberg R.L."/>
            <person name="Strempel S."/>
            <person name="Sturgill D."/>
            <person name="Sutton G."/>
            <person name="Sutton G.G."/>
            <person name="Tao W."/>
            <person name="Teichmann S."/>
            <person name="Tobari Y.N."/>
            <person name="Tomimura Y."/>
            <person name="Tsolas J.M."/>
            <person name="Valente V.L."/>
            <person name="Venter E."/>
            <person name="Venter J.C."/>
            <person name="Vicario S."/>
            <person name="Vieira F.G."/>
            <person name="Vilella A.J."/>
            <person name="Villasante A."/>
            <person name="Walenz B."/>
            <person name="Wang J."/>
            <person name="Wasserman M."/>
            <person name="Watts T."/>
            <person name="Wilson D."/>
            <person name="Wilson R.K."/>
            <person name="Wing R.A."/>
            <person name="Wolfner M.F."/>
            <person name="Wong A."/>
            <person name="Wong G.K."/>
            <person name="Wu C.I."/>
            <person name="Wu G."/>
            <person name="Yamamoto D."/>
            <person name="Yang H.P."/>
            <person name="Yang S.P."/>
            <person name="Yorke J.A."/>
            <person name="Yoshida K."/>
            <person name="Zdobnov E."/>
            <person name="Zhang P."/>
            <person name="Zhang Y."/>
            <person name="Zimin A.V."/>
            <person name="Baldwin J."/>
            <person name="Abdouelleil A."/>
            <person name="Abdulkadir J."/>
            <person name="Abebe A."/>
            <person name="Abera B."/>
            <person name="Abreu J."/>
            <person name="Acer S.C."/>
            <person name="Aftuck L."/>
            <person name="Alexander A."/>
            <person name="An P."/>
            <person name="Anderson E."/>
            <person name="Anderson S."/>
            <person name="Arachi H."/>
            <person name="Azer M."/>
            <person name="Bachantsang P."/>
            <person name="Barry A."/>
            <person name="Bayul T."/>
            <person name="Berlin A."/>
            <person name="Bessette D."/>
            <person name="Bloom T."/>
            <person name="Blye J."/>
            <person name="Boguslavskiy L."/>
            <person name="Bonnet C."/>
            <person name="Boukhgalter B."/>
            <person name="Bourzgui I."/>
            <person name="Brown A."/>
            <person name="Cahill P."/>
            <person name="Channer S."/>
            <person name="Cheshatsang Y."/>
            <person name="Chuda L."/>
            <person name="Citroen M."/>
            <person name="Collymore A."/>
            <person name="Cooke P."/>
            <person name="Costello M."/>
            <person name="D'Aco K."/>
            <person name="Daza R."/>
            <person name="De Haan G."/>
            <person name="DeGray S."/>
            <person name="DeMaso C."/>
            <person name="Dhargay N."/>
            <person name="Dooley K."/>
            <person name="Dooley E."/>
            <person name="Doricent M."/>
            <person name="Dorje P."/>
            <person name="Dorjee K."/>
            <person name="Dupes A."/>
            <person name="Elong R."/>
            <person name="Falk J."/>
            <person name="Farina A."/>
            <person name="Faro S."/>
            <person name="Ferguson D."/>
            <person name="Fisher S."/>
            <person name="Foley C.D."/>
            <person name="Franke A."/>
            <person name="Friedrich D."/>
            <person name="Gadbois L."/>
            <person name="Gearin G."/>
            <person name="Gearin C.R."/>
            <person name="Giannoukos G."/>
            <person name="Goode T."/>
            <person name="Graham J."/>
            <person name="Grandbois E."/>
            <person name="Grewal S."/>
            <person name="Gyaltsen K."/>
            <person name="Hafez N."/>
            <person name="Hagos B."/>
            <person name="Hall J."/>
            <person name="Henson C."/>
            <person name="Hollinger A."/>
            <person name="Honan T."/>
            <person name="Huard M.D."/>
            <person name="Hughes L."/>
            <person name="Hurhula B."/>
            <person name="Husby M.E."/>
            <person name="Kamat A."/>
            <person name="Kanga B."/>
            <person name="Kashin S."/>
            <person name="Khazanovich D."/>
            <person name="Kisner P."/>
            <person name="Lance K."/>
            <person name="Lara M."/>
            <person name="Lee W."/>
            <person name="Lennon N."/>
            <person name="Letendre F."/>
            <person name="LeVine R."/>
            <person name="Lipovsky A."/>
            <person name="Liu X."/>
            <person name="Liu J."/>
            <person name="Liu S."/>
            <person name="Lokyitsang T."/>
            <person name="Lokyitsang Y."/>
            <person name="Lubonja R."/>
            <person name="Lui A."/>
            <person name="MacDonald P."/>
            <person name="Magnisalis V."/>
            <person name="Maru K."/>
            <person name="Matthews C."/>
            <person name="McCusker W."/>
            <person name="McDonough S."/>
            <person name="Mehta T."/>
            <person name="Meldrim J."/>
            <person name="Meneus L."/>
            <person name="Mihai O."/>
            <person name="Mihalev A."/>
            <person name="Mihova T."/>
            <person name="Mittelman R."/>
            <person name="Mlenga V."/>
            <person name="Montmayeur A."/>
            <person name="Mulrain L."/>
            <person name="Navidi A."/>
            <person name="Naylor J."/>
            <person name="Negash T."/>
            <person name="Nguyen T."/>
            <person name="Nguyen N."/>
            <person name="Nicol R."/>
            <person name="Norbu C."/>
            <person name="Norbu N."/>
            <person name="Novod N."/>
            <person name="O'Neill B."/>
            <person name="Osman S."/>
            <person name="Markiewicz E."/>
            <person name="Oyono O.L."/>
            <person name="Patti C."/>
            <person name="Phunkhang P."/>
            <person name="Pierre F."/>
            <person name="Priest M."/>
            <person name="Raghuraman S."/>
            <person name="Rege F."/>
            <person name="Reyes R."/>
            <person name="Rise C."/>
            <person name="Rogov P."/>
            <person name="Ross K."/>
            <person name="Ryan E."/>
            <person name="Settipalli S."/>
            <person name="Shea T."/>
            <person name="Sherpa N."/>
            <person name="Shi L."/>
            <person name="Shih D."/>
            <person name="Sparrow T."/>
            <person name="Spaulding J."/>
            <person name="Stalker J."/>
            <person name="Stange-Thomann N."/>
            <person name="Stavropoulos S."/>
            <person name="Stone C."/>
            <person name="Strader C."/>
            <person name="Tesfaye S."/>
            <person name="Thomson T."/>
            <person name="Thoulutsang Y."/>
            <person name="Thoulutsang D."/>
            <person name="Topham K."/>
            <person name="Topping I."/>
            <person name="Tsamla T."/>
            <person name="Vassiliev H."/>
            <person name="Vo A."/>
            <person name="Wangchuk T."/>
            <person name="Wangdi T."/>
            <person name="Weiand M."/>
            <person name="Wilkinson J."/>
            <person name="Wilson A."/>
            <person name="Yadav S."/>
            <person name="Young G."/>
            <person name="Yu Q."/>
            <person name="Zembek L."/>
            <person name="Zhong D."/>
            <person name="Zimmer A."/>
            <person name="Zwirko Z."/>
            <person name="Jaffe D.B."/>
            <person name="Alvarez P."/>
            <person name="Brockman W."/>
            <person name="Butler J."/>
            <person name="Chin C."/>
            <person name="Gnerre S."/>
            <person name="Grabherr M."/>
            <person name="Kleber M."/>
            <person name="Mauceli E."/>
            <person name="MacCallum I."/>
        </authorList>
    </citation>
    <scope>NUCLEOTIDE SEQUENCE [LARGE SCALE GENOMIC DNA]</scope>
    <source>
        <strain evidence="2">Rob3c / Tucson 14021-0248.25</strain>
    </source>
</reference>
<dbReference type="PhylomeDB" id="B4HTP8"/>
<proteinExistence type="predicted"/>
<dbReference type="EMBL" id="CH480817">
    <property type="protein sequence ID" value="EDW50319.1"/>
    <property type="molecule type" value="Genomic_DNA"/>
</dbReference>
<dbReference type="Proteomes" id="UP000001292">
    <property type="component" value="Unassembled WGS sequence"/>
</dbReference>
<keyword evidence="2" id="KW-1185">Reference proteome</keyword>
<dbReference type="OMA" id="MYEPCAN"/>